<evidence type="ECO:0000313" key="1">
    <source>
        <dbReference type="EMBL" id="MDE8692609.1"/>
    </source>
</evidence>
<gene>
    <name evidence="1" type="ORF">PZH42_00655</name>
</gene>
<evidence type="ECO:0000313" key="2">
    <source>
        <dbReference type="Proteomes" id="UP001221924"/>
    </source>
</evidence>
<accession>A0AAW6LRC6</accession>
<comment type="caution">
    <text evidence="1">The sequence shown here is derived from an EMBL/GenBank/DDBJ whole genome shotgun (WGS) entry which is preliminary data.</text>
</comment>
<organism evidence="1 2">
    <name type="scientific">Bacteroides cellulosilyticus</name>
    <dbReference type="NCBI Taxonomy" id="246787"/>
    <lineage>
        <taxon>Bacteria</taxon>
        <taxon>Pseudomonadati</taxon>
        <taxon>Bacteroidota</taxon>
        <taxon>Bacteroidia</taxon>
        <taxon>Bacteroidales</taxon>
        <taxon>Bacteroidaceae</taxon>
        <taxon>Bacteroides</taxon>
    </lineage>
</organism>
<sequence length="110" mass="12994">MQGAASDTTVFDYVGNPQEQQLYEVYLADSTMHFYAIQNDTLLNKLEFRYTFRNDSLCMLHPDKPLQSVHVVSHADSVIHIDYVRTLRDTTFYMTSTTRRCEMPIWKYEK</sequence>
<protein>
    <submittedName>
        <fullName evidence="1">Uncharacterized protein</fullName>
    </submittedName>
</protein>
<dbReference type="EMBL" id="JARFID010000001">
    <property type="protein sequence ID" value="MDE8692609.1"/>
    <property type="molecule type" value="Genomic_DNA"/>
</dbReference>
<dbReference type="AlphaFoldDB" id="A0AAW6LRC6"/>
<dbReference type="Proteomes" id="UP001221924">
    <property type="component" value="Unassembled WGS sequence"/>
</dbReference>
<proteinExistence type="predicted"/>
<name>A0AAW6LRC6_9BACE</name>
<reference evidence="1" key="1">
    <citation type="submission" date="2023-03" db="EMBL/GenBank/DDBJ databases">
        <title>DFI Biobank Strains.</title>
        <authorList>
            <person name="Mostad J."/>
            <person name="Paddock L."/>
            <person name="Medina S."/>
            <person name="Waligurski E."/>
            <person name="Barat B."/>
            <person name="Smith R."/>
            <person name="Burgo V."/>
            <person name="Metcalfe C."/>
            <person name="Woodson C."/>
            <person name="Sundararajan A."/>
            <person name="Ramaswamy R."/>
            <person name="Lin H."/>
            <person name="Pamer E.G."/>
        </authorList>
    </citation>
    <scope>NUCLEOTIDE SEQUENCE</scope>
    <source>
        <strain evidence="1">DFI.9.5</strain>
    </source>
</reference>